<reference evidence="1 2" key="1">
    <citation type="journal article" date="2009" name="Nat. Genet.">
        <title>The genome of the cucumber, Cucumis sativus L.</title>
        <authorList>
            <person name="Huang S."/>
            <person name="Li R."/>
            <person name="Zhang Z."/>
            <person name="Li L."/>
            <person name="Gu X."/>
            <person name="Fan W."/>
            <person name="Lucas W.J."/>
            <person name="Wang X."/>
            <person name="Xie B."/>
            <person name="Ni P."/>
            <person name="Ren Y."/>
            <person name="Zhu H."/>
            <person name="Li J."/>
            <person name="Lin K."/>
            <person name="Jin W."/>
            <person name="Fei Z."/>
            <person name="Li G."/>
            <person name="Staub J."/>
            <person name="Kilian A."/>
            <person name="van der Vossen E.A."/>
            <person name="Wu Y."/>
            <person name="Guo J."/>
            <person name="He J."/>
            <person name="Jia Z."/>
            <person name="Ren Y."/>
            <person name="Tian G."/>
            <person name="Lu Y."/>
            <person name="Ruan J."/>
            <person name="Qian W."/>
            <person name="Wang M."/>
            <person name="Huang Q."/>
            <person name="Li B."/>
            <person name="Xuan Z."/>
            <person name="Cao J."/>
            <person name="Asan"/>
            <person name="Wu Z."/>
            <person name="Zhang J."/>
            <person name="Cai Q."/>
            <person name="Bai Y."/>
            <person name="Zhao B."/>
            <person name="Han Y."/>
            <person name="Li Y."/>
            <person name="Li X."/>
            <person name="Wang S."/>
            <person name="Shi Q."/>
            <person name="Liu S."/>
            <person name="Cho W.K."/>
            <person name="Kim J.Y."/>
            <person name="Xu Y."/>
            <person name="Heller-Uszynska K."/>
            <person name="Miao H."/>
            <person name="Cheng Z."/>
            <person name="Zhang S."/>
            <person name="Wu J."/>
            <person name="Yang Y."/>
            <person name="Kang H."/>
            <person name="Li M."/>
            <person name="Liang H."/>
            <person name="Ren X."/>
            <person name="Shi Z."/>
            <person name="Wen M."/>
            <person name="Jian M."/>
            <person name="Yang H."/>
            <person name="Zhang G."/>
            <person name="Yang Z."/>
            <person name="Chen R."/>
            <person name="Liu S."/>
            <person name="Li J."/>
            <person name="Ma L."/>
            <person name="Liu H."/>
            <person name="Zhou Y."/>
            <person name="Zhao J."/>
            <person name="Fang X."/>
            <person name="Li G."/>
            <person name="Fang L."/>
            <person name="Li Y."/>
            <person name="Liu D."/>
            <person name="Zheng H."/>
            <person name="Zhang Y."/>
            <person name="Qin N."/>
            <person name="Li Z."/>
            <person name="Yang G."/>
            <person name="Yang S."/>
            <person name="Bolund L."/>
            <person name="Kristiansen K."/>
            <person name="Zheng H."/>
            <person name="Li S."/>
            <person name="Zhang X."/>
            <person name="Yang H."/>
            <person name="Wang J."/>
            <person name="Sun R."/>
            <person name="Zhang B."/>
            <person name="Jiang S."/>
            <person name="Wang J."/>
            <person name="Du Y."/>
            <person name="Li S."/>
        </authorList>
    </citation>
    <scope>NUCLEOTIDE SEQUENCE [LARGE SCALE GENOMIC DNA]</scope>
    <source>
        <strain evidence="2">cv. 9930</strain>
    </source>
</reference>
<gene>
    <name evidence="1" type="ORF">Csa_4G203330</name>
</gene>
<evidence type="ECO:0000313" key="1">
    <source>
        <dbReference type="EMBL" id="KGN53970.1"/>
    </source>
</evidence>
<dbReference type="AlphaFoldDB" id="A0A0A0KWI5"/>
<proteinExistence type="predicted"/>
<dbReference type="Gramene" id="KGN53970">
    <property type="protein sequence ID" value="KGN53970"/>
    <property type="gene ID" value="Csa_4G203330"/>
</dbReference>
<dbReference type="Proteomes" id="UP000029981">
    <property type="component" value="Chromosome 4"/>
</dbReference>
<accession>A0A0A0KWI5</accession>
<reference evidence="1 2" key="2">
    <citation type="journal article" date="2009" name="PLoS ONE">
        <title>An integrated genetic and cytogenetic map of the cucumber genome.</title>
        <authorList>
            <person name="Ren Y."/>
            <person name="Zhang Z."/>
            <person name="Liu J."/>
            <person name="Staub J.E."/>
            <person name="Han Y."/>
            <person name="Cheng Z."/>
            <person name="Li X."/>
            <person name="Lu J."/>
            <person name="Miao H."/>
            <person name="Kang H."/>
            <person name="Xie B."/>
            <person name="Gu X."/>
            <person name="Wang X."/>
            <person name="Du Y."/>
            <person name="Jin W."/>
            <person name="Huang S."/>
        </authorList>
    </citation>
    <scope>NUCLEOTIDE SEQUENCE [LARGE SCALE GENOMIC DNA]</scope>
    <source>
        <strain evidence="2">cv. 9930</strain>
    </source>
</reference>
<dbReference type="EMBL" id="CM002925">
    <property type="protein sequence ID" value="KGN53970.1"/>
    <property type="molecule type" value="Genomic_DNA"/>
</dbReference>
<keyword evidence="2" id="KW-1185">Reference proteome</keyword>
<reference evidence="1 2" key="3">
    <citation type="journal article" date="2010" name="BMC Genomics">
        <title>Transcriptome sequencing and comparative analysis of cucumber flowers with different sex types.</title>
        <authorList>
            <person name="Guo S."/>
            <person name="Zheng Y."/>
            <person name="Joung J.G."/>
            <person name="Liu S."/>
            <person name="Zhang Z."/>
            <person name="Crasta O.R."/>
            <person name="Sobral B.W."/>
            <person name="Xu Y."/>
            <person name="Huang S."/>
            <person name="Fei Z."/>
        </authorList>
    </citation>
    <scope>NUCLEOTIDE SEQUENCE [LARGE SCALE GENOMIC DNA]</scope>
    <source>
        <strain evidence="2">cv. 9930</strain>
    </source>
</reference>
<protein>
    <submittedName>
        <fullName evidence="1">Uncharacterized protein</fullName>
    </submittedName>
</protein>
<reference evidence="1 2" key="4">
    <citation type="journal article" date="2011" name="BMC Genomics">
        <title>RNA-Seq improves annotation of protein-coding genes in the cucumber genome.</title>
        <authorList>
            <person name="Li Z."/>
            <person name="Zhang Z."/>
            <person name="Yan P."/>
            <person name="Huang S."/>
            <person name="Fei Z."/>
            <person name="Lin K."/>
        </authorList>
    </citation>
    <scope>NUCLEOTIDE SEQUENCE [LARGE SCALE GENOMIC DNA]</scope>
    <source>
        <strain evidence="2">cv. 9930</strain>
    </source>
</reference>
<sequence length="77" mass="8732">MRDGVGSFPLKTHFLTDLKGSRKTRESEILDFRKRKKILVTVHRSVFPFACSSPLADVDGVANPPVYNYFVSIMCKL</sequence>
<evidence type="ECO:0000313" key="2">
    <source>
        <dbReference type="Proteomes" id="UP000029981"/>
    </source>
</evidence>
<name>A0A0A0KWI5_CUCSA</name>
<organism evidence="1 2">
    <name type="scientific">Cucumis sativus</name>
    <name type="common">Cucumber</name>
    <dbReference type="NCBI Taxonomy" id="3659"/>
    <lineage>
        <taxon>Eukaryota</taxon>
        <taxon>Viridiplantae</taxon>
        <taxon>Streptophyta</taxon>
        <taxon>Embryophyta</taxon>
        <taxon>Tracheophyta</taxon>
        <taxon>Spermatophyta</taxon>
        <taxon>Magnoliopsida</taxon>
        <taxon>eudicotyledons</taxon>
        <taxon>Gunneridae</taxon>
        <taxon>Pentapetalae</taxon>
        <taxon>rosids</taxon>
        <taxon>fabids</taxon>
        <taxon>Cucurbitales</taxon>
        <taxon>Cucurbitaceae</taxon>
        <taxon>Benincaseae</taxon>
        <taxon>Cucumis</taxon>
    </lineage>
</organism>